<evidence type="ECO:0000256" key="1">
    <source>
        <dbReference type="SAM" id="SignalP"/>
    </source>
</evidence>
<dbReference type="EMBL" id="JBIGHX010000009">
    <property type="protein sequence ID" value="MFG6464220.1"/>
    <property type="molecule type" value="Genomic_DNA"/>
</dbReference>
<gene>
    <name evidence="2" type="ORF">ACG04Q_21810</name>
</gene>
<accession>A0ABW7GR82</accession>
<reference evidence="2 3" key="1">
    <citation type="submission" date="2024-08" db="EMBL/GenBank/DDBJ databases">
        <authorList>
            <person name="Lu H."/>
        </authorList>
    </citation>
    <scope>NUCLEOTIDE SEQUENCE [LARGE SCALE GENOMIC DNA]</scope>
    <source>
        <strain evidence="2 3">DXS20W</strain>
    </source>
</reference>
<proteinExistence type="predicted"/>
<name>A0ABW7GR82_9BURK</name>
<feature type="chain" id="PRO_5045891574" description="SH3 domain-containing protein" evidence="1">
    <location>
        <begin position="30"/>
        <end position="206"/>
    </location>
</feature>
<sequence length="206" mass="21425">MAAPEPGRLRRGALALGLALLPLLGAAQAGKPVAGQYEGLMVAVSPQGAVTGHYVEEQGEGVVKRCAFSLSGQLSAGGEAAIRSWSSVQLPGRLKFDKEGVTLTLPEGTQHDGCGLVLMPQIATGLALDLVAPAGWTALHRITADKAPFFDTPQSAKPRRAYVVKGDVVGVLAEQDGWVRVEYPVKGKRVAGWLQPGTTAALAAPR</sequence>
<organism evidence="2 3">
    <name type="scientific">Pelomonas lactea</name>
    <dbReference type="NCBI Taxonomy" id="3299030"/>
    <lineage>
        <taxon>Bacteria</taxon>
        <taxon>Pseudomonadati</taxon>
        <taxon>Pseudomonadota</taxon>
        <taxon>Betaproteobacteria</taxon>
        <taxon>Burkholderiales</taxon>
        <taxon>Sphaerotilaceae</taxon>
        <taxon>Roseateles</taxon>
    </lineage>
</organism>
<evidence type="ECO:0000313" key="3">
    <source>
        <dbReference type="Proteomes" id="UP001606302"/>
    </source>
</evidence>
<dbReference type="Proteomes" id="UP001606302">
    <property type="component" value="Unassembled WGS sequence"/>
</dbReference>
<keyword evidence="3" id="KW-1185">Reference proteome</keyword>
<dbReference type="RefSeq" id="WP_394513576.1">
    <property type="nucleotide sequence ID" value="NZ_JBIGHX010000009.1"/>
</dbReference>
<evidence type="ECO:0000313" key="2">
    <source>
        <dbReference type="EMBL" id="MFG6464220.1"/>
    </source>
</evidence>
<evidence type="ECO:0008006" key="4">
    <source>
        <dbReference type="Google" id="ProtNLM"/>
    </source>
</evidence>
<protein>
    <recommendedName>
        <fullName evidence="4">SH3 domain-containing protein</fullName>
    </recommendedName>
</protein>
<keyword evidence="1" id="KW-0732">Signal</keyword>
<comment type="caution">
    <text evidence="2">The sequence shown here is derived from an EMBL/GenBank/DDBJ whole genome shotgun (WGS) entry which is preliminary data.</text>
</comment>
<feature type="signal peptide" evidence="1">
    <location>
        <begin position="1"/>
        <end position="29"/>
    </location>
</feature>